<name>A0A1C4WF21_9ACTN</name>
<keyword evidence="4" id="KW-1185">Reference proteome</keyword>
<organism evidence="3 4">
    <name type="scientific">Micromonospora chokoriensis</name>
    <dbReference type="NCBI Taxonomy" id="356851"/>
    <lineage>
        <taxon>Bacteria</taxon>
        <taxon>Bacillati</taxon>
        <taxon>Actinomycetota</taxon>
        <taxon>Actinomycetes</taxon>
        <taxon>Micromonosporales</taxon>
        <taxon>Micromonosporaceae</taxon>
        <taxon>Micromonospora</taxon>
    </lineage>
</organism>
<evidence type="ECO:0000313" key="4">
    <source>
        <dbReference type="Proteomes" id="UP000198224"/>
    </source>
</evidence>
<feature type="transmembrane region" description="Helical" evidence="2">
    <location>
        <begin position="12"/>
        <end position="34"/>
    </location>
</feature>
<evidence type="ECO:0000313" key="3">
    <source>
        <dbReference type="EMBL" id="SCE94798.1"/>
    </source>
</evidence>
<reference evidence="4" key="1">
    <citation type="submission" date="2016-06" db="EMBL/GenBank/DDBJ databases">
        <authorList>
            <person name="Varghese N."/>
            <person name="Submissions Spin"/>
        </authorList>
    </citation>
    <scope>NUCLEOTIDE SEQUENCE [LARGE SCALE GENOMIC DNA]</scope>
    <source>
        <strain evidence="4">DSM 45160</strain>
    </source>
</reference>
<dbReference type="EMBL" id="LT607409">
    <property type="protein sequence ID" value="SCE94798.1"/>
    <property type="molecule type" value="Genomic_DNA"/>
</dbReference>
<dbReference type="AlphaFoldDB" id="A0A1C4WF21"/>
<evidence type="ECO:0000256" key="2">
    <source>
        <dbReference type="SAM" id="Phobius"/>
    </source>
</evidence>
<feature type="region of interest" description="Disordered" evidence="1">
    <location>
        <begin position="45"/>
        <end position="105"/>
    </location>
</feature>
<keyword evidence="2" id="KW-0472">Membrane</keyword>
<keyword evidence="2" id="KW-0812">Transmembrane</keyword>
<evidence type="ECO:0008006" key="5">
    <source>
        <dbReference type="Google" id="ProtNLM"/>
    </source>
</evidence>
<evidence type="ECO:0000256" key="1">
    <source>
        <dbReference type="SAM" id="MobiDB-lite"/>
    </source>
</evidence>
<keyword evidence="2" id="KW-1133">Transmembrane helix</keyword>
<proteinExistence type="predicted"/>
<dbReference type="Proteomes" id="UP000198224">
    <property type="component" value="Chromosome I"/>
</dbReference>
<sequence>MGRFVVWAKDPVVVSVVSVIAGLCTFVGVLVAVASLTRDEMRDSGPAAAFSQKPTPSLPPEPVLKPSASESLSEEASRQSPSTEGLSGEPVVPESGPVETIPGPSLAAKDLSEHLEETDCCPDRNGGFEKFASVVMGGKPYQQSVQFTCRGKNTYFVIPVGGFKALRFWLGLDDKTPYASGRAADVTFYSNSGQQIGVKKTAALGKPSAVEVNLQGVVQLKVRCAGRDQQTSEQRDVEHVAFGQAVLINE</sequence>
<protein>
    <recommendedName>
        <fullName evidence="5">NPCBM/NEW2 domain-containing protein</fullName>
    </recommendedName>
</protein>
<gene>
    <name evidence="3" type="ORF">GA0070612_2412</name>
</gene>
<accession>A0A1C4WF21</accession>